<name>A0A2K1K5W9_PHYPA</name>
<protein>
    <submittedName>
        <fullName evidence="2 3">Uncharacterized protein</fullName>
    </submittedName>
</protein>
<dbReference type="InParanoid" id="A0A2K1K5W9"/>
<organism evidence="2">
    <name type="scientific">Physcomitrium patens</name>
    <name type="common">Spreading-leaved earth moss</name>
    <name type="synonym">Physcomitrella patens</name>
    <dbReference type="NCBI Taxonomy" id="3218"/>
    <lineage>
        <taxon>Eukaryota</taxon>
        <taxon>Viridiplantae</taxon>
        <taxon>Streptophyta</taxon>
        <taxon>Embryophyta</taxon>
        <taxon>Bryophyta</taxon>
        <taxon>Bryophytina</taxon>
        <taxon>Bryopsida</taxon>
        <taxon>Funariidae</taxon>
        <taxon>Funariales</taxon>
        <taxon>Funariaceae</taxon>
        <taxon>Physcomitrium</taxon>
    </lineage>
</organism>
<sequence>MATAAVGILHWSRKVFIVADLLQLWLHATLVDWPPHMCCELQVLVFNEKEAFPLT</sequence>
<evidence type="ECO:0000313" key="4">
    <source>
        <dbReference type="Proteomes" id="UP000006727"/>
    </source>
</evidence>
<dbReference type="Gramene" id="Pp3c8_2500V3.1">
    <property type="protein sequence ID" value="Pp3c8_2500V3.1"/>
    <property type="gene ID" value="Pp3c8_2500"/>
</dbReference>
<keyword evidence="1" id="KW-0732">Signal</keyword>
<reference evidence="2 4" key="1">
    <citation type="journal article" date="2008" name="Science">
        <title>The Physcomitrella genome reveals evolutionary insights into the conquest of land by plants.</title>
        <authorList>
            <person name="Rensing S."/>
            <person name="Lang D."/>
            <person name="Zimmer A."/>
            <person name="Terry A."/>
            <person name="Salamov A."/>
            <person name="Shapiro H."/>
            <person name="Nishiyama T."/>
            <person name="Perroud P.-F."/>
            <person name="Lindquist E."/>
            <person name="Kamisugi Y."/>
            <person name="Tanahashi T."/>
            <person name="Sakakibara K."/>
            <person name="Fujita T."/>
            <person name="Oishi K."/>
            <person name="Shin-I T."/>
            <person name="Kuroki Y."/>
            <person name="Toyoda A."/>
            <person name="Suzuki Y."/>
            <person name="Hashimoto A."/>
            <person name="Yamaguchi K."/>
            <person name="Sugano A."/>
            <person name="Kohara Y."/>
            <person name="Fujiyama A."/>
            <person name="Anterola A."/>
            <person name="Aoki S."/>
            <person name="Ashton N."/>
            <person name="Barbazuk W.B."/>
            <person name="Barker E."/>
            <person name="Bennetzen J."/>
            <person name="Bezanilla M."/>
            <person name="Blankenship R."/>
            <person name="Cho S.H."/>
            <person name="Dutcher S."/>
            <person name="Estelle M."/>
            <person name="Fawcett J.A."/>
            <person name="Gundlach H."/>
            <person name="Hanada K."/>
            <person name="Heyl A."/>
            <person name="Hicks K.A."/>
            <person name="Hugh J."/>
            <person name="Lohr M."/>
            <person name="Mayer K."/>
            <person name="Melkozernov A."/>
            <person name="Murata T."/>
            <person name="Nelson D."/>
            <person name="Pils B."/>
            <person name="Prigge M."/>
            <person name="Reiss B."/>
            <person name="Renner T."/>
            <person name="Rombauts S."/>
            <person name="Rushton P."/>
            <person name="Sanderfoot A."/>
            <person name="Schween G."/>
            <person name="Shiu S.-H."/>
            <person name="Stueber K."/>
            <person name="Theodoulou F.L."/>
            <person name="Tu H."/>
            <person name="Van de Peer Y."/>
            <person name="Verrier P.J."/>
            <person name="Waters E."/>
            <person name="Wood A."/>
            <person name="Yang L."/>
            <person name="Cove D."/>
            <person name="Cuming A."/>
            <person name="Hasebe M."/>
            <person name="Lucas S."/>
            <person name="Mishler D.B."/>
            <person name="Reski R."/>
            <person name="Grigoriev I."/>
            <person name="Quatrano R.S."/>
            <person name="Boore J.L."/>
        </authorList>
    </citation>
    <scope>NUCLEOTIDE SEQUENCE [LARGE SCALE GENOMIC DNA]</scope>
    <source>
        <strain evidence="3 4">cv. Gransden 2004</strain>
    </source>
</reference>
<accession>A0A2K1K5W9</accession>
<dbReference type="EMBL" id="ABEU02000008">
    <property type="protein sequence ID" value="PNR49162.1"/>
    <property type="molecule type" value="Genomic_DNA"/>
</dbReference>
<feature type="chain" id="PRO_5036042971" evidence="1">
    <location>
        <begin position="32"/>
        <end position="55"/>
    </location>
</feature>
<dbReference type="EnsemblPlants" id="Pp3c8_2500V3.1">
    <property type="protein sequence ID" value="Pp3c8_2500V3.1"/>
    <property type="gene ID" value="Pp3c8_2500"/>
</dbReference>
<proteinExistence type="predicted"/>
<evidence type="ECO:0000313" key="2">
    <source>
        <dbReference type="EMBL" id="PNR49162.1"/>
    </source>
</evidence>
<evidence type="ECO:0000313" key="3">
    <source>
        <dbReference type="EnsemblPlants" id="Pp3c8_2500V3.1"/>
    </source>
</evidence>
<gene>
    <name evidence="2" type="ORF">PHYPA_011058</name>
</gene>
<reference evidence="2 4" key="2">
    <citation type="journal article" date="2018" name="Plant J.">
        <title>The Physcomitrella patens chromosome-scale assembly reveals moss genome structure and evolution.</title>
        <authorList>
            <person name="Lang D."/>
            <person name="Ullrich K.K."/>
            <person name="Murat F."/>
            <person name="Fuchs J."/>
            <person name="Jenkins J."/>
            <person name="Haas F.B."/>
            <person name="Piednoel M."/>
            <person name="Gundlach H."/>
            <person name="Van Bel M."/>
            <person name="Meyberg R."/>
            <person name="Vives C."/>
            <person name="Morata J."/>
            <person name="Symeonidi A."/>
            <person name="Hiss M."/>
            <person name="Muchero W."/>
            <person name="Kamisugi Y."/>
            <person name="Saleh O."/>
            <person name="Blanc G."/>
            <person name="Decker E.L."/>
            <person name="van Gessel N."/>
            <person name="Grimwood J."/>
            <person name="Hayes R.D."/>
            <person name="Graham S.W."/>
            <person name="Gunter L.E."/>
            <person name="McDaniel S.F."/>
            <person name="Hoernstein S.N.W."/>
            <person name="Larsson A."/>
            <person name="Li F.W."/>
            <person name="Perroud P.F."/>
            <person name="Phillips J."/>
            <person name="Ranjan P."/>
            <person name="Rokshar D.S."/>
            <person name="Rothfels C.J."/>
            <person name="Schneider L."/>
            <person name="Shu S."/>
            <person name="Stevenson D.W."/>
            <person name="Thummler F."/>
            <person name="Tillich M."/>
            <person name="Villarreal Aguilar J.C."/>
            <person name="Widiez T."/>
            <person name="Wong G.K."/>
            <person name="Wymore A."/>
            <person name="Zhang Y."/>
            <person name="Zimmer A.D."/>
            <person name="Quatrano R.S."/>
            <person name="Mayer K.F.X."/>
            <person name="Goodstein D."/>
            <person name="Casacuberta J.M."/>
            <person name="Vandepoele K."/>
            <person name="Reski R."/>
            <person name="Cuming A.C."/>
            <person name="Tuskan G.A."/>
            <person name="Maumus F."/>
            <person name="Salse J."/>
            <person name="Schmutz J."/>
            <person name="Rensing S.A."/>
        </authorList>
    </citation>
    <scope>NUCLEOTIDE SEQUENCE [LARGE SCALE GENOMIC DNA]</scope>
    <source>
        <strain evidence="3 4">cv. Gransden 2004</strain>
    </source>
</reference>
<keyword evidence="4" id="KW-1185">Reference proteome</keyword>
<feature type="signal peptide" evidence="1">
    <location>
        <begin position="1"/>
        <end position="31"/>
    </location>
</feature>
<dbReference type="Proteomes" id="UP000006727">
    <property type="component" value="Chromosome 8"/>
</dbReference>
<reference evidence="3" key="3">
    <citation type="submission" date="2020-12" db="UniProtKB">
        <authorList>
            <consortium name="EnsemblPlants"/>
        </authorList>
    </citation>
    <scope>IDENTIFICATION</scope>
</reference>
<dbReference type="AlphaFoldDB" id="A0A2K1K5W9"/>
<evidence type="ECO:0000256" key="1">
    <source>
        <dbReference type="SAM" id="SignalP"/>
    </source>
</evidence>
<dbReference type="PaxDb" id="3218-PP1S35_133V6.1"/>